<gene>
    <name evidence="2" type="ORF">SAMN02927897_01777</name>
</gene>
<feature type="transmembrane region" description="Helical" evidence="1">
    <location>
        <begin position="12"/>
        <end position="39"/>
    </location>
</feature>
<dbReference type="EMBL" id="FMUI01000004">
    <property type="protein sequence ID" value="SCX47184.1"/>
    <property type="molecule type" value="Genomic_DNA"/>
</dbReference>
<evidence type="ECO:0000313" key="3">
    <source>
        <dbReference type="Proteomes" id="UP000183569"/>
    </source>
</evidence>
<name>A0A1G4Y129_9ENTR</name>
<evidence type="ECO:0000313" key="2">
    <source>
        <dbReference type="EMBL" id="SCX47184.1"/>
    </source>
</evidence>
<keyword evidence="1" id="KW-0812">Transmembrane</keyword>
<evidence type="ECO:0000256" key="1">
    <source>
        <dbReference type="SAM" id="Phobius"/>
    </source>
</evidence>
<keyword evidence="1" id="KW-0472">Membrane</keyword>
<comment type="caution">
    <text evidence="2">The sequence shown here is derived from an EMBL/GenBank/DDBJ whole genome shotgun (WGS) entry which is preliminary data.</text>
</comment>
<dbReference type="AlphaFoldDB" id="A0A1G4Y129"/>
<sequence length="83" mass="9217">MPPCKKSTMGKFGDICHVFALVMPYLPLASCFLAFFSAISRCMTFLQMPDANVHIAAIVFFDMLTNADCNLHNITVKTKNRVG</sequence>
<protein>
    <submittedName>
        <fullName evidence="2">Uncharacterized protein</fullName>
    </submittedName>
</protein>
<dbReference type="Proteomes" id="UP000183569">
    <property type="component" value="Unassembled WGS sequence"/>
</dbReference>
<reference evidence="2 3" key="1">
    <citation type="submission" date="2016-10" db="EMBL/GenBank/DDBJ databases">
        <authorList>
            <person name="Varghese N."/>
            <person name="Submissions S."/>
        </authorList>
    </citation>
    <scope>NUCLEOTIDE SEQUENCE [LARGE SCALE GENOMIC DNA]</scope>
    <source>
        <strain evidence="2 3">CGMCC 1.12102</strain>
    </source>
</reference>
<proteinExistence type="predicted"/>
<accession>A0A1G4Y129</accession>
<keyword evidence="1" id="KW-1133">Transmembrane helix</keyword>
<organism evidence="2 3">
    <name type="scientific">Kosakonia sacchari</name>
    <dbReference type="NCBI Taxonomy" id="1158459"/>
    <lineage>
        <taxon>Bacteria</taxon>
        <taxon>Pseudomonadati</taxon>
        <taxon>Pseudomonadota</taxon>
        <taxon>Gammaproteobacteria</taxon>
        <taxon>Enterobacterales</taxon>
        <taxon>Enterobacteriaceae</taxon>
        <taxon>Kosakonia</taxon>
    </lineage>
</organism>